<dbReference type="STRING" id="1121015.GCA_000420545_02320"/>
<accession>A0A091AVZ1</accession>
<keyword evidence="3" id="KW-1185">Reference proteome</keyword>
<dbReference type="AlphaFoldDB" id="A0A091AVZ1"/>
<proteinExistence type="predicted"/>
<evidence type="ECO:0000256" key="1">
    <source>
        <dbReference type="SAM" id="MobiDB-lite"/>
    </source>
</evidence>
<comment type="caution">
    <text evidence="2">The sequence shown here is derived from an EMBL/GenBank/DDBJ whole genome shotgun (WGS) entry which is preliminary data.</text>
</comment>
<name>A0A091AVZ1_9GAMM</name>
<dbReference type="Proteomes" id="UP000029385">
    <property type="component" value="Unassembled WGS sequence"/>
</dbReference>
<sequence length="32" mass="3525">MAKGLQQKKETKKKPAKTLKEKRADKAAKKGG</sequence>
<gene>
    <name evidence="2" type="ORF">N789_12010</name>
</gene>
<organism evidence="2 3">
    <name type="scientific">Arenimonas oryziterrae DSM 21050 = YC6267</name>
    <dbReference type="NCBI Taxonomy" id="1121015"/>
    <lineage>
        <taxon>Bacteria</taxon>
        <taxon>Pseudomonadati</taxon>
        <taxon>Pseudomonadota</taxon>
        <taxon>Gammaproteobacteria</taxon>
        <taxon>Lysobacterales</taxon>
        <taxon>Lysobacteraceae</taxon>
        <taxon>Arenimonas</taxon>
    </lineage>
</organism>
<feature type="compositionally biased region" description="Basic and acidic residues" evidence="1">
    <location>
        <begin position="18"/>
        <end position="32"/>
    </location>
</feature>
<reference evidence="2 3" key="1">
    <citation type="submission" date="2013-09" db="EMBL/GenBank/DDBJ databases">
        <title>Genome sequencing of Arenimonas oryziterrae.</title>
        <authorList>
            <person name="Chen F."/>
            <person name="Wang G."/>
        </authorList>
    </citation>
    <scope>NUCLEOTIDE SEQUENCE [LARGE SCALE GENOMIC DNA]</scope>
    <source>
        <strain evidence="2 3">YC6267</strain>
    </source>
</reference>
<evidence type="ECO:0000313" key="3">
    <source>
        <dbReference type="Proteomes" id="UP000029385"/>
    </source>
</evidence>
<evidence type="ECO:0000313" key="2">
    <source>
        <dbReference type="EMBL" id="KFN42849.1"/>
    </source>
</evidence>
<feature type="region of interest" description="Disordered" evidence="1">
    <location>
        <begin position="1"/>
        <end position="32"/>
    </location>
</feature>
<dbReference type="EMBL" id="AVCI01000007">
    <property type="protein sequence ID" value="KFN42849.1"/>
    <property type="molecule type" value="Genomic_DNA"/>
</dbReference>
<protein>
    <submittedName>
        <fullName evidence="2">Uncharacterized protein</fullName>
    </submittedName>
</protein>